<evidence type="ECO:0000313" key="1">
    <source>
        <dbReference type="EMBL" id="NJC71252.1"/>
    </source>
</evidence>
<evidence type="ECO:0008006" key="3">
    <source>
        <dbReference type="Google" id="ProtNLM"/>
    </source>
</evidence>
<comment type="caution">
    <text evidence="1">The sequence shown here is derived from an EMBL/GenBank/DDBJ whole genome shotgun (WGS) entry which is preliminary data.</text>
</comment>
<protein>
    <recommendedName>
        <fullName evidence="3">Motility protein</fullName>
    </recommendedName>
</protein>
<evidence type="ECO:0000313" key="2">
    <source>
        <dbReference type="Proteomes" id="UP000722989"/>
    </source>
</evidence>
<reference evidence="1 2" key="1">
    <citation type="submission" date="2020-03" db="EMBL/GenBank/DDBJ databases">
        <title>WGS of the type strain of Planosporangium spp.</title>
        <authorList>
            <person name="Thawai C."/>
        </authorList>
    </citation>
    <scope>NUCLEOTIDE SEQUENCE [LARGE SCALE GENOMIC DNA]</scope>
    <source>
        <strain evidence="1 2">TBRC 5610</strain>
    </source>
</reference>
<name>A0ABX0XYW5_9ACTN</name>
<sequence>MSVDAVSGSQNPIVMLTQLAVATQTLKLAQQSASPALELIEKATENVAATGRVDTYA</sequence>
<proteinExistence type="predicted"/>
<dbReference type="Proteomes" id="UP000722989">
    <property type="component" value="Unassembled WGS sequence"/>
</dbReference>
<organism evidence="1 2">
    <name type="scientific">Planosporangium thailandense</name>
    <dbReference type="NCBI Taxonomy" id="765197"/>
    <lineage>
        <taxon>Bacteria</taxon>
        <taxon>Bacillati</taxon>
        <taxon>Actinomycetota</taxon>
        <taxon>Actinomycetes</taxon>
        <taxon>Micromonosporales</taxon>
        <taxon>Micromonosporaceae</taxon>
        <taxon>Planosporangium</taxon>
    </lineage>
</organism>
<dbReference type="RefSeq" id="WP_167926156.1">
    <property type="nucleotide sequence ID" value="NZ_JAATVY010000010.1"/>
</dbReference>
<accession>A0ABX0XYW5</accession>
<keyword evidence="2" id="KW-1185">Reference proteome</keyword>
<gene>
    <name evidence="1" type="ORF">HC031_16250</name>
</gene>
<dbReference type="EMBL" id="JAATVY010000010">
    <property type="protein sequence ID" value="NJC71252.1"/>
    <property type="molecule type" value="Genomic_DNA"/>
</dbReference>